<evidence type="ECO:0000256" key="4">
    <source>
        <dbReference type="PROSITE-ProRule" id="PRU00335"/>
    </source>
</evidence>
<reference evidence="6 7" key="1">
    <citation type="submission" date="2022-10" db="EMBL/GenBank/DDBJ databases">
        <title>The complete genomes of actinobacterial strains from the NBC collection.</title>
        <authorList>
            <person name="Joergensen T.S."/>
            <person name="Alvarez Arevalo M."/>
            <person name="Sterndorff E.B."/>
            <person name="Faurdal D."/>
            <person name="Vuksanovic O."/>
            <person name="Mourched A.-S."/>
            <person name="Charusanti P."/>
            <person name="Shaw S."/>
            <person name="Blin K."/>
            <person name="Weber T."/>
        </authorList>
    </citation>
    <scope>NUCLEOTIDE SEQUENCE [LARGE SCALE GENOMIC DNA]</scope>
    <source>
        <strain evidence="6 7">NBC_01247</strain>
    </source>
</reference>
<evidence type="ECO:0000256" key="3">
    <source>
        <dbReference type="ARBA" id="ARBA00023163"/>
    </source>
</evidence>
<keyword evidence="7" id="KW-1185">Reference proteome</keyword>
<gene>
    <name evidence="6" type="ORF">OG469_22315</name>
</gene>
<evidence type="ECO:0000313" key="7">
    <source>
        <dbReference type="Proteomes" id="UP001432014"/>
    </source>
</evidence>
<evidence type="ECO:0000313" key="6">
    <source>
        <dbReference type="EMBL" id="WUS58002.1"/>
    </source>
</evidence>
<dbReference type="PROSITE" id="PS50977">
    <property type="entry name" value="HTH_TETR_2"/>
    <property type="match status" value="1"/>
</dbReference>
<name>A0ABZ1WB47_9ACTN</name>
<dbReference type="InterPro" id="IPR050109">
    <property type="entry name" value="HTH-type_TetR-like_transc_reg"/>
</dbReference>
<dbReference type="InterPro" id="IPR001647">
    <property type="entry name" value="HTH_TetR"/>
</dbReference>
<organism evidence="6 7">
    <name type="scientific">Kitasatospora herbaricolor</name>
    <dbReference type="NCBI Taxonomy" id="68217"/>
    <lineage>
        <taxon>Bacteria</taxon>
        <taxon>Bacillati</taxon>
        <taxon>Actinomycetota</taxon>
        <taxon>Actinomycetes</taxon>
        <taxon>Kitasatosporales</taxon>
        <taxon>Streptomycetaceae</taxon>
        <taxon>Kitasatospora</taxon>
    </lineage>
</organism>
<dbReference type="Gene3D" id="1.10.357.10">
    <property type="entry name" value="Tetracycline Repressor, domain 2"/>
    <property type="match status" value="1"/>
</dbReference>
<keyword evidence="2 4" id="KW-0238">DNA-binding</keyword>
<dbReference type="PANTHER" id="PTHR30055:SF234">
    <property type="entry name" value="HTH-TYPE TRANSCRIPTIONAL REGULATOR BETI"/>
    <property type="match status" value="1"/>
</dbReference>
<dbReference type="Pfam" id="PF00440">
    <property type="entry name" value="TetR_N"/>
    <property type="match status" value="1"/>
</dbReference>
<dbReference type="RefSeq" id="WP_329496085.1">
    <property type="nucleotide sequence ID" value="NZ_CP108460.1"/>
</dbReference>
<dbReference type="PRINTS" id="PR00455">
    <property type="entry name" value="HTHTETR"/>
</dbReference>
<dbReference type="Proteomes" id="UP001432014">
    <property type="component" value="Chromosome"/>
</dbReference>
<dbReference type="PANTHER" id="PTHR30055">
    <property type="entry name" value="HTH-TYPE TRANSCRIPTIONAL REGULATOR RUTR"/>
    <property type="match status" value="1"/>
</dbReference>
<dbReference type="SUPFAM" id="SSF46689">
    <property type="entry name" value="Homeodomain-like"/>
    <property type="match status" value="1"/>
</dbReference>
<sequence length="268" mass="29254">MMFGEQTMLMTTRQSTVQPLGNSMTGSLRSGQAGGDPCGRSARVLDAMVDLVLRIGYPKISVQDVAEHAGIGKGTVYVHWNSKEDIIDDVLVREFDRVHDQFIAHLPRDRRLASLHAAGCVLYQQVMASPVLRAYNTRDARVLGTHVAPPVNPDALGISLASVLARQEYLELLRVNGLIREAVCSEEGQLSIEAVVNGFVARPGAGDDPKECKASSRLLATVLRRAFEPVEPPSPENQDRMIAQLLAARPLRSGTSMRMAEARMTGKR</sequence>
<keyword evidence="3" id="KW-0804">Transcription</keyword>
<feature type="domain" description="HTH tetR-type" evidence="5">
    <location>
        <begin position="38"/>
        <end position="98"/>
    </location>
</feature>
<evidence type="ECO:0000259" key="5">
    <source>
        <dbReference type="PROSITE" id="PS50977"/>
    </source>
</evidence>
<accession>A0ABZ1WB47</accession>
<dbReference type="InterPro" id="IPR009057">
    <property type="entry name" value="Homeodomain-like_sf"/>
</dbReference>
<dbReference type="PROSITE" id="PS01081">
    <property type="entry name" value="HTH_TETR_1"/>
    <property type="match status" value="1"/>
</dbReference>
<evidence type="ECO:0000256" key="1">
    <source>
        <dbReference type="ARBA" id="ARBA00023015"/>
    </source>
</evidence>
<dbReference type="EMBL" id="CP108482">
    <property type="protein sequence ID" value="WUS58002.1"/>
    <property type="molecule type" value="Genomic_DNA"/>
</dbReference>
<dbReference type="InterPro" id="IPR023772">
    <property type="entry name" value="DNA-bd_HTH_TetR-type_CS"/>
</dbReference>
<feature type="DNA-binding region" description="H-T-H motif" evidence="4">
    <location>
        <begin position="61"/>
        <end position="80"/>
    </location>
</feature>
<evidence type="ECO:0000256" key="2">
    <source>
        <dbReference type="ARBA" id="ARBA00023125"/>
    </source>
</evidence>
<keyword evidence="1" id="KW-0805">Transcription regulation</keyword>
<protein>
    <submittedName>
        <fullName evidence="6">TetR/AcrR family transcriptional regulator</fullName>
    </submittedName>
</protein>
<proteinExistence type="predicted"/>